<dbReference type="OrthoDB" id="596512at2"/>
<name>A0A3M0GFW8_9FLAO</name>
<feature type="signal peptide" evidence="1">
    <location>
        <begin position="1"/>
        <end position="18"/>
    </location>
</feature>
<dbReference type="Proteomes" id="UP000281985">
    <property type="component" value="Unassembled WGS sequence"/>
</dbReference>
<accession>A0A3M0GFW8</accession>
<dbReference type="AlphaFoldDB" id="A0A3M0GFW8"/>
<keyword evidence="1" id="KW-0732">Signal</keyword>
<dbReference type="RefSeq" id="WP_121915621.1">
    <property type="nucleotide sequence ID" value="NZ_REFV01000001.1"/>
</dbReference>
<gene>
    <name evidence="2" type="ORF">EAX61_00075</name>
</gene>
<feature type="chain" id="PRO_5018291702" description="Alginate export domain-containing protein" evidence="1">
    <location>
        <begin position="19"/>
        <end position="441"/>
    </location>
</feature>
<reference evidence="2 3" key="1">
    <citation type="submission" date="2018-10" db="EMBL/GenBank/DDBJ databases">
        <title>Dokdonia luteus sp. nov., isolated from sea water.</title>
        <authorList>
            <person name="Zhou L.Y."/>
            <person name="Du Z.J."/>
        </authorList>
    </citation>
    <scope>NUCLEOTIDE SEQUENCE [LARGE SCALE GENOMIC DNA]</scope>
    <source>
        <strain evidence="2 3">SH27</strain>
    </source>
</reference>
<dbReference type="InterPro" id="IPR026950">
    <property type="entry name" value="Caps_assemb_Wzi"/>
</dbReference>
<comment type="caution">
    <text evidence="2">The sequence shown here is derived from an EMBL/GenBank/DDBJ whole genome shotgun (WGS) entry which is preliminary data.</text>
</comment>
<organism evidence="2 3">
    <name type="scientific">Dokdonia sinensis</name>
    <dbReference type="NCBI Taxonomy" id="2479847"/>
    <lineage>
        <taxon>Bacteria</taxon>
        <taxon>Pseudomonadati</taxon>
        <taxon>Bacteroidota</taxon>
        <taxon>Flavobacteriia</taxon>
        <taxon>Flavobacteriales</taxon>
        <taxon>Flavobacteriaceae</taxon>
        <taxon>Dokdonia</taxon>
    </lineage>
</organism>
<evidence type="ECO:0000256" key="1">
    <source>
        <dbReference type="SAM" id="SignalP"/>
    </source>
</evidence>
<protein>
    <recommendedName>
        <fullName evidence="4">Alginate export domain-containing protein</fullName>
    </recommendedName>
</protein>
<dbReference type="Gene3D" id="2.40.160.130">
    <property type="entry name" value="Capsule assembly protein Wzi"/>
    <property type="match status" value="1"/>
</dbReference>
<evidence type="ECO:0000313" key="2">
    <source>
        <dbReference type="EMBL" id="RMB63825.1"/>
    </source>
</evidence>
<evidence type="ECO:0000313" key="3">
    <source>
        <dbReference type="Proteomes" id="UP000281985"/>
    </source>
</evidence>
<keyword evidence="3" id="KW-1185">Reference proteome</keyword>
<sequence>MKNILLLFCCCVAITASAQEVEFSGNAGFDGAYASEQLPFWFTANTNGLRDGLTNGDVYAFAKAEYPTSSSSHLEIGVGAMYRDGVTDRLQRAELYASFTNKWLVATLGSQQQKERYDGLSTTNGNILWSGNARAIPGIVVEAPEPIKLSKTIAVDYGLGNYFLNDDRYVGNTMVHYKRLGLHIAVNEKSTFKGTLQHYAQWGGTSPIAGKLPAGFSDFIKIFLAQNADADAPEGDQQNALGNHLGSYNFEYEYKGVSGALEAYHQHLFEDGSGTAFKNFPDGVWGLTYAPKVGVLTRILYEFVHTTDQSSADQPSVSAGDNYFSNKVYRSGWTYDGRTIGIPFILLNPETGLGISNNRIKAHHLGGSFTFDTITVNLKGSYVQDFGAPGNPIPEGINKVFTYAKGLYTTNFGVFSVAAGADFNNSTENTFGFMGGYKFVF</sequence>
<proteinExistence type="predicted"/>
<dbReference type="Pfam" id="PF14052">
    <property type="entry name" value="Caps_assemb_Wzi"/>
    <property type="match status" value="1"/>
</dbReference>
<dbReference type="EMBL" id="REFV01000001">
    <property type="protein sequence ID" value="RMB63825.1"/>
    <property type="molecule type" value="Genomic_DNA"/>
</dbReference>
<dbReference type="InterPro" id="IPR038636">
    <property type="entry name" value="Wzi_sf"/>
</dbReference>
<evidence type="ECO:0008006" key="4">
    <source>
        <dbReference type="Google" id="ProtNLM"/>
    </source>
</evidence>